<feature type="transmembrane region" description="Helical" evidence="7">
    <location>
        <begin position="50"/>
        <end position="70"/>
    </location>
</feature>
<name>A0A8S4P604_OWEFU</name>
<dbReference type="SUPFAM" id="SSF81321">
    <property type="entry name" value="Family A G protein-coupled receptor-like"/>
    <property type="match status" value="1"/>
</dbReference>
<feature type="transmembrane region" description="Helical" evidence="7">
    <location>
        <begin position="229"/>
        <end position="252"/>
    </location>
</feature>
<dbReference type="PROSITE" id="PS50262">
    <property type="entry name" value="G_PROTEIN_RECEP_F1_2"/>
    <property type="match status" value="1"/>
</dbReference>
<keyword evidence="3 6" id="KW-0812">Transmembrane</keyword>
<dbReference type="CDD" id="cd00637">
    <property type="entry name" value="7tm_classA_rhodopsin-like"/>
    <property type="match status" value="1"/>
</dbReference>
<dbReference type="GO" id="GO:0004930">
    <property type="term" value="F:G protein-coupled receptor activity"/>
    <property type="evidence" value="ECO:0007669"/>
    <property type="project" value="UniProtKB-KW"/>
</dbReference>
<dbReference type="Pfam" id="PF00001">
    <property type="entry name" value="7tm_1"/>
    <property type="match status" value="1"/>
</dbReference>
<evidence type="ECO:0000256" key="6">
    <source>
        <dbReference type="RuleBase" id="RU000688"/>
    </source>
</evidence>
<keyword evidence="4 7" id="KW-1133">Transmembrane helix</keyword>
<dbReference type="OrthoDB" id="6287421at2759"/>
<dbReference type="InterPro" id="IPR000276">
    <property type="entry name" value="GPCR_Rhodpsn"/>
</dbReference>
<dbReference type="PANTHER" id="PTHR22750">
    <property type="entry name" value="G-PROTEIN COUPLED RECEPTOR"/>
    <property type="match status" value="1"/>
</dbReference>
<keyword evidence="6" id="KW-0807">Transducer</keyword>
<dbReference type="Gene3D" id="1.20.1070.10">
    <property type="entry name" value="Rhodopsin 7-helix transmembrane proteins"/>
    <property type="match status" value="1"/>
</dbReference>
<feature type="domain" description="G-protein coupled receptors family 1 profile" evidence="8">
    <location>
        <begin position="1"/>
        <end position="249"/>
    </location>
</feature>
<feature type="transmembrane region" description="Helical" evidence="7">
    <location>
        <begin position="91"/>
        <end position="111"/>
    </location>
</feature>
<feature type="transmembrane region" description="Helical" evidence="7">
    <location>
        <begin position="131"/>
        <end position="154"/>
    </location>
</feature>
<sequence>MVVIKTRKMHTPTYCLLSNLALADLLTGAVGLNLQMIAQYDRKYQLCVPAYLLLTFFLLLSQGTVFLIALERYIAILHPFKYQRLISMRNVIISLVGMYIWATLIILYTPIHHLNHPNHPVTLCRYPHVIPLAQGLTTFITVMVLSFVVAVLYLRILGVARYQAQKIEQQRLSASFIENPNNQRVRRHMKRQTKTTIFLSFIAFYLFISWIPNLLLYTLDYYGVAINKLMLVVSVFLGMSNSAINPIIYSLGYADFRQTIMRVYCSKRTSFNASMNPSVTASNNGIAMKTIKY</sequence>
<dbReference type="EMBL" id="CAIIXF020000007">
    <property type="protein sequence ID" value="CAH1789690.1"/>
    <property type="molecule type" value="Genomic_DNA"/>
</dbReference>
<comment type="similarity">
    <text evidence="6">Belongs to the G-protein coupled receptor 1 family.</text>
</comment>
<accession>A0A8S4P604</accession>
<protein>
    <recommendedName>
        <fullName evidence="8">G-protein coupled receptors family 1 profile domain-containing protein</fullName>
    </recommendedName>
</protein>
<evidence type="ECO:0000259" key="8">
    <source>
        <dbReference type="PROSITE" id="PS50262"/>
    </source>
</evidence>
<evidence type="ECO:0000256" key="1">
    <source>
        <dbReference type="ARBA" id="ARBA00004651"/>
    </source>
</evidence>
<feature type="transmembrane region" description="Helical" evidence="7">
    <location>
        <begin position="12"/>
        <end position="38"/>
    </location>
</feature>
<feature type="transmembrane region" description="Helical" evidence="7">
    <location>
        <begin position="196"/>
        <end position="217"/>
    </location>
</feature>
<dbReference type="AlphaFoldDB" id="A0A8S4P604"/>
<dbReference type="PROSITE" id="PS00237">
    <property type="entry name" value="G_PROTEIN_RECEP_F1_1"/>
    <property type="match status" value="1"/>
</dbReference>
<dbReference type="SMART" id="SM01381">
    <property type="entry name" value="7TM_GPCR_Srsx"/>
    <property type="match status" value="1"/>
</dbReference>
<evidence type="ECO:0000256" key="2">
    <source>
        <dbReference type="ARBA" id="ARBA00022475"/>
    </source>
</evidence>
<evidence type="ECO:0000313" key="10">
    <source>
        <dbReference type="Proteomes" id="UP000749559"/>
    </source>
</evidence>
<keyword evidence="2" id="KW-1003">Cell membrane</keyword>
<keyword evidence="6" id="KW-0675">Receptor</keyword>
<evidence type="ECO:0000256" key="5">
    <source>
        <dbReference type="ARBA" id="ARBA00023136"/>
    </source>
</evidence>
<dbReference type="InterPro" id="IPR017452">
    <property type="entry name" value="GPCR_Rhodpsn_7TM"/>
</dbReference>
<evidence type="ECO:0000256" key="7">
    <source>
        <dbReference type="SAM" id="Phobius"/>
    </source>
</evidence>
<dbReference type="GO" id="GO:0005886">
    <property type="term" value="C:plasma membrane"/>
    <property type="evidence" value="ECO:0007669"/>
    <property type="project" value="UniProtKB-SubCell"/>
</dbReference>
<gene>
    <name evidence="9" type="ORF">OFUS_LOCUS15005</name>
</gene>
<keyword evidence="6" id="KW-0297">G-protein coupled receptor</keyword>
<comment type="subcellular location">
    <subcellularLocation>
        <location evidence="1">Cell membrane</location>
        <topology evidence="1">Multi-pass membrane protein</topology>
    </subcellularLocation>
</comment>
<comment type="caution">
    <text evidence="9">The sequence shown here is derived from an EMBL/GenBank/DDBJ whole genome shotgun (WGS) entry which is preliminary data.</text>
</comment>
<evidence type="ECO:0000313" key="9">
    <source>
        <dbReference type="EMBL" id="CAH1789690.1"/>
    </source>
</evidence>
<evidence type="ECO:0000256" key="3">
    <source>
        <dbReference type="ARBA" id="ARBA00022692"/>
    </source>
</evidence>
<organism evidence="9 10">
    <name type="scientific">Owenia fusiformis</name>
    <name type="common">Polychaete worm</name>
    <dbReference type="NCBI Taxonomy" id="6347"/>
    <lineage>
        <taxon>Eukaryota</taxon>
        <taxon>Metazoa</taxon>
        <taxon>Spiralia</taxon>
        <taxon>Lophotrochozoa</taxon>
        <taxon>Annelida</taxon>
        <taxon>Polychaeta</taxon>
        <taxon>Sedentaria</taxon>
        <taxon>Canalipalpata</taxon>
        <taxon>Sabellida</taxon>
        <taxon>Oweniida</taxon>
        <taxon>Oweniidae</taxon>
        <taxon>Owenia</taxon>
    </lineage>
</organism>
<dbReference type="PRINTS" id="PR00237">
    <property type="entry name" value="GPCRRHODOPSN"/>
</dbReference>
<keyword evidence="5 7" id="KW-0472">Membrane</keyword>
<proteinExistence type="inferred from homology"/>
<evidence type="ECO:0000256" key="4">
    <source>
        <dbReference type="ARBA" id="ARBA00022989"/>
    </source>
</evidence>
<keyword evidence="10" id="KW-1185">Reference proteome</keyword>
<dbReference type="Proteomes" id="UP000749559">
    <property type="component" value="Unassembled WGS sequence"/>
</dbReference>
<reference evidence="9" key="1">
    <citation type="submission" date="2022-03" db="EMBL/GenBank/DDBJ databases">
        <authorList>
            <person name="Martin C."/>
        </authorList>
    </citation>
    <scope>NUCLEOTIDE SEQUENCE</scope>
</reference>